<feature type="compositionally biased region" description="Acidic residues" evidence="4">
    <location>
        <begin position="590"/>
        <end position="602"/>
    </location>
</feature>
<feature type="compositionally biased region" description="Gly residues" evidence="4">
    <location>
        <begin position="550"/>
        <end position="563"/>
    </location>
</feature>
<evidence type="ECO:0000256" key="3">
    <source>
        <dbReference type="ARBA" id="ARBA00022801"/>
    </source>
</evidence>
<dbReference type="Gene3D" id="3.90.1720.30">
    <property type="entry name" value="PPPDE domains"/>
    <property type="match status" value="1"/>
</dbReference>
<dbReference type="Pfam" id="PF05903">
    <property type="entry name" value="Peptidase_C97"/>
    <property type="match status" value="1"/>
</dbReference>
<evidence type="ECO:0000256" key="4">
    <source>
        <dbReference type="SAM" id="MobiDB-lite"/>
    </source>
</evidence>
<organism evidence="6 7">
    <name type="scientific">Macrostomum lignano</name>
    <dbReference type="NCBI Taxonomy" id="282301"/>
    <lineage>
        <taxon>Eukaryota</taxon>
        <taxon>Metazoa</taxon>
        <taxon>Spiralia</taxon>
        <taxon>Lophotrochozoa</taxon>
        <taxon>Platyhelminthes</taxon>
        <taxon>Rhabditophora</taxon>
        <taxon>Macrostomorpha</taxon>
        <taxon>Macrostomida</taxon>
        <taxon>Macrostomidae</taxon>
        <taxon>Macrostomum</taxon>
    </lineage>
</organism>
<feature type="region of interest" description="Disordered" evidence="4">
    <location>
        <begin position="539"/>
        <end position="602"/>
    </location>
</feature>
<protein>
    <submittedName>
        <fullName evidence="7">DUF862 domain-containing protein</fullName>
    </submittedName>
</protein>
<dbReference type="InterPro" id="IPR008580">
    <property type="entry name" value="PPPDE_dom"/>
</dbReference>
<reference evidence="7" key="1">
    <citation type="submission" date="2016-11" db="UniProtKB">
        <authorList>
            <consortium name="WormBaseParasite"/>
        </authorList>
    </citation>
    <scope>IDENTIFICATION</scope>
</reference>
<dbReference type="GO" id="GO:0006508">
    <property type="term" value="P:proteolysis"/>
    <property type="evidence" value="ECO:0007669"/>
    <property type="project" value="UniProtKB-KW"/>
</dbReference>
<dbReference type="WBParaSite" id="maker-uti_cns_0008533-snap-gene-0.2-mRNA-1">
    <property type="protein sequence ID" value="maker-uti_cns_0008533-snap-gene-0.2-mRNA-1"/>
    <property type="gene ID" value="maker-uti_cns_0008533-snap-gene-0.2"/>
</dbReference>
<sequence>VLADVAKFFVALDAVPAFEGFAYAAVAPEGADMRRSPEELILGDVAAHHLLLDEQQLHDAAPHVRVDDGLEAADLLSGQQNPSLLTASPLVLLDLLVNLVANLFWRQFSTASSGISAASSAGAAGAGRVQTSAPALDLTDSLASTTRFSSTSAPDSSSSLSVSIAASLLAASCLLLSSSVAIATDSSGLTTVSRASGARPSESPPPSASLGNRSTVSRLNSLDHWPTNSSWLAANFLIKSDLLANPSEARRRSGRANSSSFQRINQRRFASVWIADNTDYDAAADADSAGRPAAAVVSQQAQQLVDAGGATSASVRGIGCRGDRERPEPRGGHPPIGTQLALVLTLALLGAGHQALKIGGRPLFGLMGGAHRFGLLKHLGFEWQRIRHARVFLCGRLRGLADLACKQIDGIWHTSIVVFGHEYFFGSDGIQFCSPSGTVLGEPLEVHNLGRTEMPKEVLDELLADLSRDRFHGSRYNLLRHNCNNFSDELAQFLTGQGIPARITGLPAEVLSTPFGAQLEQMLSSMQMQLTHTQGYHYSNSTAANSGPTTAGGGGAAGPGSGSGQVPQSQTQPQSQLPSPIKFANPPADFADDTGPDDVADSGEDAELCWLDALNEAEICADSSRRLTSLLRRTATSGDSSRPSPLAAPAAADRFVSTLEQLLARSDRQPAFAELAGRVAVNSASDLLAGGVSADRLANCARRLLASGGRAGLPEVGGALALNLLLLRPGNESLAFDLGCLLTDRLQAMAASGASEAAQLTLARALCAAARNADQLAPLAAIQGLSLDKLAGLCPHVARLNQAVETGEGTKGIELTLEMSSAASGQALMQRQQRVQLRLGQAGPLSGEFRQAERRLSVQAAGRDVQQQPRLARQRRQAIGRRRPPLSRRAGSSGLFEQRLVSSGLVFYRLARLIQILLHHQRVPLPPADVAGLFGQLLLHQLGDGRLPVRLGREWQPRLQEGGQLGEAPHLVRAAVGRQQPLSGCLSQRLHSGIHRGVGVRGGRRRRGRRRLAQHGGQVTHHRQSLAEAARRGGEKPAKVVAEPDKGGRQLAGRAKLRIGAARLRRWRWRLRHGSVVHETLQGVQRRLPAGFVIEVLFLLILILVFVDVLSRFDVAVGIHGAVGGDGADSSVVAFAATIGAKDLTTSVVTAATTATAAAAAAENRLAGRRLGQGVADSLRHGGVQTGHDDNLVDGVVHPVLVGLLQLADKVGRSVADDGQKVLRQLRLGQMLHQSKAEAPLATEWRSRALRPSRFNNRLLIIGSRKRRDAKGGGTHSGGAAIRAAFTAACSEVRAAGSNCSSSRSRFGGSHLGAKLCTRRCKCATAGGRKPISGAAGPEEGHPEKKLGCGGVGRLNDYLNKQCGPRPIHAEDSALSRGARKGFLFLPAAAAVNSAPSSNFLCE</sequence>
<name>A0A1I8HYH7_9PLAT</name>
<feature type="region of interest" description="Disordered" evidence="4">
    <location>
        <begin position="863"/>
        <end position="891"/>
    </location>
</feature>
<evidence type="ECO:0000313" key="6">
    <source>
        <dbReference type="Proteomes" id="UP000095280"/>
    </source>
</evidence>
<evidence type="ECO:0000256" key="2">
    <source>
        <dbReference type="ARBA" id="ARBA00022670"/>
    </source>
</evidence>
<keyword evidence="6" id="KW-1185">Reference proteome</keyword>
<dbReference type="PROSITE" id="PS51858">
    <property type="entry name" value="PPPDE"/>
    <property type="match status" value="1"/>
</dbReference>
<dbReference type="SMART" id="SM01179">
    <property type="entry name" value="DUF862"/>
    <property type="match status" value="1"/>
</dbReference>
<feature type="domain" description="PPPDE" evidence="5">
    <location>
        <begin position="388"/>
        <end position="524"/>
    </location>
</feature>
<feature type="compositionally biased region" description="Basic residues" evidence="4">
    <location>
        <begin position="1002"/>
        <end position="1013"/>
    </location>
</feature>
<accession>A0A1I8HYH7</accession>
<dbReference type="Proteomes" id="UP000095280">
    <property type="component" value="Unplaced"/>
</dbReference>
<dbReference type="GO" id="GO:0008233">
    <property type="term" value="F:peptidase activity"/>
    <property type="evidence" value="ECO:0007669"/>
    <property type="project" value="UniProtKB-KW"/>
</dbReference>
<feature type="compositionally biased region" description="Basic residues" evidence="4">
    <location>
        <begin position="872"/>
        <end position="886"/>
    </location>
</feature>
<keyword evidence="3" id="KW-0378">Hydrolase</keyword>
<keyword evidence="2" id="KW-0645">Protease</keyword>
<dbReference type="InterPro" id="IPR042266">
    <property type="entry name" value="PPPDE_sf"/>
</dbReference>
<feature type="compositionally biased region" description="Low complexity" evidence="4">
    <location>
        <begin position="564"/>
        <end position="580"/>
    </location>
</feature>
<evidence type="ECO:0000259" key="5">
    <source>
        <dbReference type="PROSITE" id="PS51858"/>
    </source>
</evidence>
<dbReference type="PANTHER" id="PTHR12378">
    <property type="entry name" value="DESUMOYLATING ISOPEPTIDASE"/>
    <property type="match status" value="1"/>
</dbReference>
<feature type="compositionally biased region" description="Low complexity" evidence="4">
    <location>
        <begin position="539"/>
        <end position="549"/>
    </location>
</feature>
<dbReference type="PANTHER" id="PTHR12378:SF7">
    <property type="entry name" value="DESUMOYLATING ISOPEPTIDASE 1"/>
    <property type="match status" value="1"/>
</dbReference>
<evidence type="ECO:0000256" key="1">
    <source>
        <dbReference type="ARBA" id="ARBA00008140"/>
    </source>
</evidence>
<comment type="similarity">
    <text evidence="1">Belongs to the DeSI family.</text>
</comment>
<dbReference type="GO" id="GO:0070646">
    <property type="term" value="P:protein modification by small protein removal"/>
    <property type="evidence" value="ECO:0007669"/>
    <property type="project" value="TreeGrafter"/>
</dbReference>
<feature type="region of interest" description="Disordered" evidence="4">
    <location>
        <begin position="191"/>
        <end position="214"/>
    </location>
</feature>
<feature type="region of interest" description="Disordered" evidence="4">
    <location>
        <begin position="997"/>
        <end position="1023"/>
    </location>
</feature>
<proteinExistence type="inferred from homology"/>
<evidence type="ECO:0000313" key="7">
    <source>
        <dbReference type="WBParaSite" id="maker-uti_cns_0008533-snap-gene-0.2-mRNA-1"/>
    </source>
</evidence>